<dbReference type="Proteomes" id="UP001240447">
    <property type="component" value="Unassembled WGS sequence"/>
</dbReference>
<dbReference type="Pfam" id="PF08530">
    <property type="entry name" value="PepX_C"/>
    <property type="match status" value="1"/>
</dbReference>
<evidence type="ECO:0000256" key="1">
    <source>
        <dbReference type="ARBA" id="ARBA00022801"/>
    </source>
</evidence>
<dbReference type="InterPro" id="IPR005674">
    <property type="entry name" value="CocE/Ser_esterase"/>
</dbReference>
<feature type="signal peptide" evidence="2">
    <location>
        <begin position="1"/>
        <end position="28"/>
    </location>
</feature>
<reference evidence="4 5" key="1">
    <citation type="submission" date="2023-07" db="EMBL/GenBank/DDBJ databases">
        <title>Sequencing the genomes of 1000 actinobacteria strains.</title>
        <authorList>
            <person name="Klenk H.-P."/>
        </authorList>
    </citation>
    <scope>NUCLEOTIDE SEQUENCE [LARGE SCALE GENOMIC DNA]</scope>
    <source>
        <strain evidence="4 5">GD13</strain>
    </source>
</reference>
<dbReference type="Gene3D" id="2.60.120.260">
    <property type="entry name" value="Galactose-binding domain-like"/>
    <property type="match status" value="1"/>
</dbReference>
<keyword evidence="2" id="KW-0732">Signal</keyword>
<comment type="caution">
    <text evidence="4">The sequence shown here is derived from an EMBL/GenBank/DDBJ whole genome shotgun (WGS) entry which is preliminary data.</text>
</comment>
<feature type="domain" description="Xaa-Pro dipeptidyl-peptidase C-terminal" evidence="3">
    <location>
        <begin position="361"/>
        <end position="624"/>
    </location>
</feature>
<proteinExistence type="predicted"/>
<dbReference type="SUPFAM" id="SSF49785">
    <property type="entry name" value="Galactose-binding domain-like"/>
    <property type="match status" value="1"/>
</dbReference>
<dbReference type="SMART" id="SM00939">
    <property type="entry name" value="PepX_C"/>
    <property type="match status" value="1"/>
</dbReference>
<dbReference type="InterPro" id="IPR013736">
    <property type="entry name" value="Xaa-Pro_dipept_C"/>
</dbReference>
<protein>
    <submittedName>
        <fullName evidence="4">CocE/NonD family hydrolase</fullName>
    </submittedName>
</protein>
<dbReference type="InterPro" id="IPR000383">
    <property type="entry name" value="Xaa-Pro-like_dom"/>
</dbReference>
<dbReference type="InterPro" id="IPR008979">
    <property type="entry name" value="Galactose-bd-like_sf"/>
</dbReference>
<organism evidence="4 5">
    <name type="scientific">Nocardioides massiliensis</name>
    <dbReference type="NCBI Taxonomy" id="1325935"/>
    <lineage>
        <taxon>Bacteria</taxon>
        <taxon>Bacillati</taxon>
        <taxon>Actinomycetota</taxon>
        <taxon>Actinomycetes</taxon>
        <taxon>Propionibacteriales</taxon>
        <taxon>Nocardioidaceae</taxon>
        <taxon>Nocardioides</taxon>
    </lineage>
</organism>
<dbReference type="SUPFAM" id="SSF53474">
    <property type="entry name" value="alpha/beta-Hydrolases"/>
    <property type="match status" value="1"/>
</dbReference>
<dbReference type="InterPro" id="IPR050585">
    <property type="entry name" value="Xaa-Pro_dipeptidyl-ppase/CocE"/>
</dbReference>
<dbReference type="RefSeq" id="WP_068118325.1">
    <property type="nucleotide sequence ID" value="NZ_CCXJ01000135.1"/>
</dbReference>
<dbReference type="NCBIfam" id="TIGR00976">
    <property type="entry name" value="CocE_NonD"/>
    <property type="match status" value="1"/>
</dbReference>
<evidence type="ECO:0000256" key="2">
    <source>
        <dbReference type="SAM" id="SignalP"/>
    </source>
</evidence>
<dbReference type="EMBL" id="JAUSQM010000001">
    <property type="protein sequence ID" value="MDP9822187.1"/>
    <property type="molecule type" value="Genomic_DNA"/>
</dbReference>
<dbReference type="Gene3D" id="1.10.3020.10">
    <property type="entry name" value="alpha-amino acid ester hydrolase ( Helical cap domain)"/>
    <property type="match status" value="1"/>
</dbReference>
<dbReference type="Pfam" id="PF02129">
    <property type="entry name" value="Peptidase_S15"/>
    <property type="match status" value="1"/>
</dbReference>
<gene>
    <name evidence="4" type="ORF">J2S59_001996</name>
</gene>
<dbReference type="GO" id="GO:0016787">
    <property type="term" value="F:hydrolase activity"/>
    <property type="evidence" value="ECO:0007669"/>
    <property type="project" value="UniProtKB-KW"/>
</dbReference>
<evidence type="ECO:0000259" key="3">
    <source>
        <dbReference type="SMART" id="SM00939"/>
    </source>
</evidence>
<feature type="chain" id="PRO_5045566215" evidence="2">
    <location>
        <begin position="29"/>
        <end position="632"/>
    </location>
</feature>
<dbReference type="Gene3D" id="3.40.50.1820">
    <property type="entry name" value="alpha/beta hydrolase"/>
    <property type="match status" value="1"/>
</dbReference>
<evidence type="ECO:0000313" key="4">
    <source>
        <dbReference type="EMBL" id="MDP9822187.1"/>
    </source>
</evidence>
<dbReference type="InterPro" id="IPR029058">
    <property type="entry name" value="AB_hydrolase_fold"/>
</dbReference>
<evidence type="ECO:0000313" key="5">
    <source>
        <dbReference type="Proteomes" id="UP001240447"/>
    </source>
</evidence>
<dbReference type="PANTHER" id="PTHR43056">
    <property type="entry name" value="PEPTIDASE S9 PROLYL OLIGOPEPTIDASE"/>
    <property type="match status" value="1"/>
</dbReference>
<keyword evidence="5" id="KW-1185">Reference proteome</keyword>
<name>A0ABT9NP31_9ACTN</name>
<accession>A0ABT9NP31</accession>
<sequence>MRRLLIVLLSTLLAVGALPTLLSAAAAADPLTPAGAPQTSTYDPGPELYDHVAKSDIPVKMRDGRVLRATVYTPTVKGTQDPAPGKFPVILVQTPYGKTLDGVGVVGTHLINRGYLGVVVDVAGTGGSEGQSMLFGETEAKDGVELVHWAASLPKANGKVGLLGGSYLGIDQMFTAAEVGPNSPLKAIFPIVTSVDPYRDLFVSGGLVNLESSVGLLAIYAGVRTLSPLVERGPVDPLHTLRLVLEHALATIPFEATVGVHALLHTGRAYDGPYWRKRAPQRVLRKIVKNRIPAYFVGGQYDVFQRGQPLLYSGLQNAFRGRSVWRPMRPNQKPTPRYQLRTGPWDHGNTGGGFDMPRVQLAWFDRWLKNKKTGILATKTPLHIHDTTGPVYGLAGYPDRRATPTAFHLQPGGGLAEPAPKAQKGASTLVWKGLTVSCQRSIAQWGAGALRDIYDQCKKFPALAQPQPGDAAFETAPMEEPLTLAGPVGLRLQMTSTQAETMVVATLQDVAPDGSITDITAGSLLGSARKIAPKKSWRGANGSYQLPFHPHTRAAETPVPRGKVVTHDIELRPAYSTLKKGHRLRLVLQTGDTPHLLPPVAKALQLLGGIYRVQTNAVTPSFLSLPILDRAP</sequence>
<dbReference type="PANTHER" id="PTHR43056:SF10">
    <property type="entry name" value="COCE_NOND FAMILY, PUTATIVE (AFU_ORTHOLOGUE AFUA_7G00600)-RELATED"/>
    <property type="match status" value="1"/>
</dbReference>
<keyword evidence="1 4" id="KW-0378">Hydrolase</keyword>